<evidence type="ECO:0000256" key="1">
    <source>
        <dbReference type="ARBA" id="ARBA00022801"/>
    </source>
</evidence>
<dbReference type="PANTHER" id="PTHR42680">
    <property type="entry name" value="DCTP DEAMINASE"/>
    <property type="match status" value="1"/>
</dbReference>
<keyword evidence="1" id="KW-0378">Hydrolase</keyword>
<dbReference type="GO" id="GO:0006229">
    <property type="term" value="P:dUTP biosynthetic process"/>
    <property type="evidence" value="ECO:0007669"/>
    <property type="project" value="InterPro"/>
</dbReference>
<sequence>MMLSDVDIKKAVIAGRITLTPFDEKRLQPASYDILLANTFVINDPHSTTNIDPVKKIFPKTREVVVPDDGIFVLHPGVSILGYSKDYFGSDDYLIEVNGKSSLARIGLLVHNSAALINPGHFLNVALELCNLNNVPIILRPNMAIAQLTFSELSSPPKQNYKETGRYSTDNIKGYVPPKKKK</sequence>
<dbReference type="Proteomes" id="UP000176185">
    <property type="component" value="Unassembled WGS sequence"/>
</dbReference>
<dbReference type="NCBIfam" id="TIGR02274">
    <property type="entry name" value="dCTP_deam"/>
    <property type="match status" value="1"/>
</dbReference>
<keyword evidence="2" id="KW-0546">Nucleotide metabolism</keyword>
<dbReference type="InterPro" id="IPR011962">
    <property type="entry name" value="dCTP_deaminase"/>
</dbReference>
<dbReference type="InterPro" id="IPR036157">
    <property type="entry name" value="dUTPase-like_sf"/>
</dbReference>
<protein>
    <submittedName>
        <fullName evidence="4">dCTP deaminase</fullName>
    </submittedName>
</protein>
<evidence type="ECO:0000256" key="3">
    <source>
        <dbReference type="SAM" id="MobiDB-lite"/>
    </source>
</evidence>
<evidence type="ECO:0000313" key="5">
    <source>
        <dbReference type="Proteomes" id="UP000176185"/>
    </source>
</evidence>
<feature type="region of interest" description="Disordered" evidence="3">
    <location>
        <begin position="157"/>
        <end position="182"/>
    </location>
</feature>
<dbReference type="Pfam" id="PF22769">
    <property type="entry name" value="DCD"/>
    <property type="match status" value="1"/>
</dbReference>
<evidence type="ECO:0000313" key="4">
    <source>
        <dbReference type="EMBL" id="OGC81151.1"/>
    </source>
</evidence>
<dbReference type="AlphaFoldDB" id="A0A1F4XHE5"/>
<dbReference type="STRING" id="1797243.A2943_00665"/>
<gene>
    <name evidence="4" type="ORF">A2943_00665</name>
</gene>
<organism evidence="4 5">
    <name type="scientific">Candidatus Adlerbacteria bacterium RIFCSPLOWO2_01_FULL_51_16</name>
    <dbReference type="NCBI Taxonomy" id="1797243"/>
    <lineage>
        <taxon>Bacteria</taxon>
        <taxon>Candidatus Adleribacteriota</taxon>
    </lineage>
</organism>
<dbReference type="SUPFAM" id="SSF51283">
    <property type="entry name" value="dUTPase-like"/>
    <property type="match status" value="1"/>
</dbReference>
<reference evidence="4 5" key="1">
    <citation type="journal article" date="2016" name="Nat. Commun.">
        <title>Thousands of microbial genomes shed light on interconnected biogeochemical processes in an aquifer system.</title>
        <authorList>
            <person name="Anantharaman K."/>
            <person name="Brown C.T."/>
            <person name="Hug L.A."/>
            <person name="Sharon I."/>
            <person name="Castelle C.J."/>
            <person name="Probst A.J."/>
            <person name="Thomas B.C."/>
            <person name="Singh A."/>
            <person name="Wilkins M.J."/>
            <person name="Karaoz U."/>
            <person name="Brodie E.L."/>
            <person name="Williams K.H."/>
            <person name="Hubbard S.S."/>
            <person name="Banfield J.F."/>
        </authorList>
    </citation>
    <scope>NUCLEOTIDE SEQUENCE [LARGE SCALE GENOMIC DNA]</scope>
</reference>
<dbReference type="EMBL" id="MEWX01000003">
    <property type="protein sequence ID" value="OGC81151.1"/>
    <property type="molecule type" value="Genomic_DNA"/>
</dbReference>
<name>A0A1F4XHE5_9BACT</name>
<dbReference type="Gene3D" id="2.70.40.10">
    <property type="match status" value="1"/>
</dbReference>
<dbReference type="GO" id="GO:0015949">
    <property type="term" value="P:nucleobase-containing small molecule interconversion"/>
    <property type="evidence" value="ECO:0007669"/>
    <property type="project" value="TreeGrafter"/>
</dbReference>
<proteinExistence type="predicted"/>
<dbReference type="CDD" id="cd07557">
    <property type="entry name" value="trimeric_dUTPase"/>
    <property type="match status" value="1"/>
</dbReference>
<evidence type="ECO:0000256" key="2">
    <source>
        <dbReference type="ARBA" id="ARBA00023080"/>
    </source>
</evidence>
<dbReference type="InterPro" id="IPR033704">
    <property type="entry name" value="dUTPase_trimeric"/>
</dbReference>
<dbReference type="GO" id="GO:0008829">
    <property type="term" value="F:dCTP deaminase activity"/>
    <property type="evidence" value="ECO:0007669"/>
    <property type="project" value="InterPro"/>
</dbReference>
<comment type="caution">
    <text evidence="4">The sequence shown here is derived from an EMBL/GenBank/DDBJ whole genome shotgun (WGS) entry which is preliminary data.</text>
</comment>
<accession>A0A1F4XHE5</accession>
<dbReference type="PANTHER" id="PTHR42680:SF3">
    <property type="entry name" value="DCTP DEAMINASE"/>
    <property type="match status" value="1"/>
</dbReference>